<dbReference type="RefSeq" id="WP_132282646.1">
    <property type="nucleotide sequence ID" value="NZ_SMGQ01000013.1"/>
</dbReference>
<sequence length="200" mass="23731">MLLKIRPIFFALLLILLWDFTGITLELNFYILLFFILPIWGYKRILYYQNNRTSFSIINEVIINIFFIYFLCVFYLTMNPFHFSPPSIRGNFNLNPFHDMIYQFRYRSLNYGLLYAGGNVLLLMPFGFLFPFISAQKLNLFKMTCYGFFISLSIELTQYFFTTIRTGNIDDLILNTFGSLIGYILFLILKMIVKEIKSQS</sequence>
<feature type="domain" description="VanZ-like" evidence="2">
    <location>
        <begin position="66"/>
        <end position="189"/>
    </location>
</feature>
<dbReference type="EMBL" id="SMGQ01000013">
    <property type="protein sequence ID" value="TCK92788.1"/>
    <property type="molecule type" value="Genomic_DNA"/>
</dbReference>
<keyword evidence="4" id="KW-1185">Reference proteome</keyword>
<dbReference type="PANTHER" id="PTHR36834">
    <property type="entry name" value="MEMBRANE PROTEIN-RELATED"/>
    <property type="match status" value="1"/>
</dbReference>
<evidence type="ECO:0000256" key="1">
    <source>
        <dbReference type="SAM" id="Phobius"/>
    </source>
</evidence>
<reference evidence="3 4" key="1">
    <citation type="submission" date="2019-03" db="EMBL/GenBank/DDBJ databases">
        <title>Genomic Encyclopedia of Type Strains, Phase IV (KMG-IV): sequencing the most valuable type-strain genomes for metagenomic binning, comparative biology and taxonomic classification.</title>
        <authorList>
            <person name="Goeker M."/>
        </authorList>
    </citation>
    <scope>NUCLEOTIDE SEQUENCE [LARGE SCALE GENOMIC DNA]</scope>
    <source>
        <strain evidence="3 4">DSM 24176</strain>
    </source>
</reference>
<dbReference type="OrthoDB" id="4822551at2"/>
<protein>
    <submittedName>
        <fullName evidence="3">VanZ like protein</fullName>
    </submittedName>
</protein>
<dbReference type="AlphaFoldDB" id="A0A4R1MJ50"/>
<feature type="transmembrane region" description="Helical" evidence="1">
    <location>
        <begin position="173"/>
        <end position="193"/>
    </location>
</feature>
<feature type="transmembrane region" description="Helical" evidence="1">
    <location>
        <begin position="113"/>
        <end position="133"/>
    </location>
</feature>
<comment type="caution">
    <text evidence="3">The sequence shown here is derived from an EMBL/GenBank/DDBJ whole genome shotgun (WGS) entry which is preliminary data.</text>
</comment>
<evidence type="ECO:0000313" key="3">
    <source>
        <dbReference type="EMBL" id="TCK92788.1"/>
    </source>
</evidence>
<feature type="transmembrane region" description="Helical" evidence="1">
    <location>
        <begin position="140"/>
        <end position="161"/>
    </location>
</feature>
<dbReference type="Proteomes" id="UP000294545">
    <property type="component" value="Unassembled WGS sequence"/>
</dbReference>
<keyword evidence="1" id="KW-1133">Transmembrane helix</keyword>
<feature type="transmembrane region" description="Helical" evidence="1">
    <location>
        <begin position="57"/>
        <end position="77"/>
    </location>
</feature>
<dbReference type="InterPro" id="IPR053150">
    <property type="entry name" value="Teicoplanin_resist-assoc"/>
</dbReference>
<keyword evidence="1" id="KW-0812">Transmembrane</keyword>
<dbReference type="PANTHER" id="PTHR36834:SF1">
    <property type="entry name" value="INTEGRAL MEMBRANE PROTEIN"/>
    <property type="match status" value="1"/>
</dbReference>
<accession>A0A4R1MJ50</accession>
<keyword evidence="1" id="KW-0472">Membrane</keyword>
<organism evidence="3 4">
    <name type="scientific">Natranaerovirga hydrolytica</name>
    <dbReference type="NCBI Taxonomy" id="680378"/>
    <lineage>
        <taxon>Bacteria</taxon>
        <taxon>Bacillati</taxon>
        <taxon>Bacillota</taxon>
        <taxon>Clostridia</taxon>
        <taxon>Lachnospirales</taxon>
        <taxon>Natranaerovirgaceae</taxon>
        <taxon>Natranaerovirga</taxon>
    </lineage>
</organism>
<name>A0A4R1MJ50_9FIRM</name>
<dbReference type="InterPro" id="IPR006976">
    <property type="entry name" value="VanZ-like"/>
</dbReference>
<feature type="transmembrane region" description="Helical" evidence="1">
    <location>
        <begin position="29"/>
        <end position="45"/>
    </location>
</feature>
<gene>
    <name evidence="3" type="ORF">EDC19_1943</name>
</gene>
<proteinExistence type="predicted"/>
<evidence type="ECO:0000313" key="4">
    <source>
        <dbReference type="Proteomes" id="UP000294545"/>
    </source>
</evidence>
<evidence type="ECO:0000259" key="2">
    <source>
        <dbReference type="Pfam" id="PF04892"/>
    </source>
</evidence>
<dbReference type="Pfam" id="PF04892">
    <property type="entry name" value="VanZ"/>
    <property type="match status" value="1"/>
</dbReference>